<keyword evidence="4 5" id="KW-0732">Signal</keyword>
<dbReference type="Gene3D" id="1.10.10.2460">
    <property type="match status" value="1"/>
</dbReference>
<evidence type="ECO:0000313" key="6">
    <source>
        <dbReference type="EMBL" id="OWY97900.1"/>
    </source>
</evidence>
<gene>
    <name evidence="6" type="ORF">PHMEG_00031459</name>
</gene>
<comment type="subcellular location">
    <subcellularLocation>
        <location evidence="1 5">Secreted</location>
    </subcellularLocation>
</comment>
<evidence type="ECO:0000256" key="4">
    <source>
        <dbReference type="ARBA" id="ARBA00022729"/>
    </source>
</evidence>
<keyword evidence="3 5" id="KW-0964">Secreted</keyword>
<keyword evidence="7" id="KW-1185">Reference proteome</keyword>
<dbReference type="EMBL" id="NBNE01009957">
    <property type="protein sequence ID" value="OWY97900.1"/>
    <property type="molecule type" value="Genomic_DNA"/>
</dbReference>
<comment type="function">
    <text evidence="5">Effector that suppresses plant defense responses during pathogen infection.</text>
</comment>
<reference evidence="7" key="1">
    <citation type="submission" date="2017-03" db="EMBL/GenBank/DDBJ databases">
        <title>Phytopthora megakarya and P. palmivora, two closely related causual agents of cacao black pod achieved similar genome size and gene model numbers by different mechanisms.</title>
        <authorList>
            <person name="Ali S."/>
            <person name="Shao J."/>
            <person name="Larry D.J."/>
            <person name="Kronmiller B."/>
            <person name="Shen D."/>
            <person name="Strem M.D."/>
            <person name="Melnick R.L."/>
            <person name="Guiltinan M.J."/>
            <person name="Tyler B.M."/>
            <person name="Meinhardt L.W."/>
            <person name="Bailey B.A."/>
        </authorList>
    </citation>
    <scope>NUCLEOTIDE SEQUENCE [LARGE SCALE GENOMIC DNA]</scope>
    <source>
        <strain evidence="7">zdho120</strain>
    </source>
</reference>
<evidence type="ECO:0000256" key="1">
    <source>
        <dbReference type="ARBA" id="ARBA00004613"/>
    </source>
</evidence>
<name>A0A225UXN4_9STRA</name>
<evidence type="ECO:0000256" key="2">
    <source>
        <dbReference type="ARBA" id="ARBA00010400"/>
    </source>
</evidence>
<feature type="signal peptide" evidence="5">
    <location>
        <begin position="1"/>
        <end position="23"/>
    </location>
</feature>
<comment type="similarity">
    <text evidence="2 5">Belongs to the RxLR effector family.</text>
</comment>
<accession>A0A225UXN4</accession>
<evidence type="ECO:0000256" key="3">
    <source>
        <dbReference type="ARBA" id="ARBA00022525"/>
    </source>
</evidence>
<dbReference type="OrthoDB" id="104160at2759"/>
<dbReference type="Proteomes" id="UP000198211">
    <property type="component" value="Unassembled WGS sequence"/>
</dbReference>
<comment type="caution">
    <text evidence="6">The sequence shown here is derived from an EMBL/GenBank/DDBJ whole genome shotgun (WGS) entry which is preliminary data.</text>
</comment>
<dbReference type="GO" id="GO:0005576">
    <property type="term" value="C:extracellular region"/>
    <property type="evidence" value="ECO:0007669"/>
    <property type="project" value="UniProtKB-SubCell"/>
</dbReference>
<proteinExistence type="inferred from homology"/>
<sequence length="128" mass="14531">MNLRYVLLVVTATIIANISIASADNAKFVKLNSVPSAQNEQHEFVRSLLEDDEDNAVTKPGSPRFMEQKLQKALTNPKKTAKLYEYWAQKGYTAKQISSEMGQTENRELSHTFTKLSKGYATYLKNRK</sequence>
<dbReference type="InterPro" id="IPR031825">
    <property type="entry name" value="RXLR"/>
</dbReference>
<feature type="chain" id="PRO_5028516098" description="RxLR effector protein" evidence="5">
    <location>
        <begin position="24"/>
        <end position="128"/>
    </location>
</feature>
<evidence type="ECO:0000256" key="5">
    <source>
        <dbReference type="RuleBase" id="RU367124"/>
    </source>
</evidence>
<protein>
    <recommendedName>
        <fullName evidence="5">RxLR effector protein</fullName>
    </recommendedName>
</protein>
<dbReference type="AlphaFoldDB" id="A0A225UXN4"/>
<organism evidence="6 7">
    <name type="scientific">Phytophthora megakarya</name>
    <dbReference type="NCBI Taxonomy" id="4795"/>
    <lineage>
        <taxon>Eukaryota</taxon>
        <taxon>Sar</taxon>
        <taxon>Stramenopiles</taxon>
        <taxon>Oomycota</taxon>
        <taxon>Peronosporomycetes</taxon>
        <taxon>Peronosporales</taxon>
        <taxon>Peronosporaceae</taxon>
        <taxon>Phytophthora</taxon>
    </lineage>
</organism>
<evidence type="ECO:0000313" key="7">
    <source>
        <dbReference type="Proteomes" id="UP000198211"/>
    </source>
</evidence>
<dbReference type="Pfam" id="PF16810">
    <property type="entry name" value="RXLR"/>
    <property type="match status" value="1"/>
</dbReference>